<feature type="domain" description="FAD-binding" evidence="3">
    <location>
        <begin position="5"/>
        <end position="368"/>
    </location>
</feature>
<dbReference type="SUPFAM" id="SSF51905">
    <property type="entry name" value="FAD/NAD(P)-binding domain"/>
    <property type="match status" value="1"/>
</dbReference>
<evidence type="ECO:0000256" key="2">
    <source>
        <dbReference type="ARBA" id="ARBA00022827"/>
    </source>
</evidence>
<evidence type="ECO:0000256" key="1">
    <source>
        <dbReference type="ARBA" id="ARBA00022630"/>
    </source>
</evidence>
<evidence type="ECO:0000313" key="4">
    <source>
        <dbReference type="EMBL" id="AGI68654.1"/>
    </source>
</evidence>
<evidence type="ECO:0000259" key="3">
    <source>
        <dbReference type="Pfam" id="PF01494"/>
    </source>
</evidence>
<dbReference type="InterPro" id="IPR050641">
    <property type="entry name" value="RIFMO-like"/>
</dbReference>
<dbReference type="Pfam" id="PF01494">
    <property type="entry name" value="FAD_binding_3"/>
    <property type="match status" value="1"/>
</dbReference>
<evidence type="ECO:0000313" key="5">
    <source>
        <dbReference type="Proteomes" id="UP000005307"/>
    </source>
</evidence>
<dbReference type="KEGG" id="oat:OAN307_c31200"/>
<dbReference type="Gene3D" id="3.30.9.10">
    <property type="entry name" value="D-Amino Acid Oxidase, subunit A, domain 2"/>
    <property type="match status" value="1"/>
</dbReference>
<accession>M9R7L7</accession>
<protein>
    <submittedName>
        <fullName evidence="4">Putative 3-[3-hydroxy-phenyl]propionate/3-hydroxycinnamic acid hydroxylase</fullName>
    </submittedName>
</protein>
<dbReference type="AlphaFoldDB" id="M9R7L7"/>
<dbReference type="GO" id="GO:0071949">
    <property type="term" value="F:FAD binding"/>
    <property type="evidence" value="ECO:0007669"/>
    <property type="project" value="InterPro"/>
</dbReference>
<dbReference type="eggNOG" id="COG0654">
    <property type="taxonomic scope" value="Bacteria"/>
</dbReference>
<dbReference type="STRING" id="391626.OAN307_c31200"/>
<dbReference type="PANTHER" id="PTHR43004:SF8">
    <property type="entry name" value="FAD-BINDING DOMAIN-CONTAINING PROTEIN-RELATED"/>
    <property type="match status" value="1"/>
</dbReference>
<sequence>MNTLETDVTVVGSGPAGSTMALALASYGIKVTFISRYRWTSPTLRAHITNQRTMEILRDFGIEQEALADASPQSQMANTVFCTSLAGQELGRVQPWGNHPARLAEYTMFSTTSMCDLPQTYMEPLLVSNALKRGADVRFNTFFQPFVETSDGISVQAEDRLTGAPFDIRAKYLVGADGGNSLVAEQAGLSFEGAMGIVGSTNIEFEADLSALTVHRPSVLYCVIQPGSDVGGVGMGFLRMVRPWNKWLIVYGYDFDAGPPEMMDDYATGIIRSLTGLPDLAPKITGTSLWTVNNYWETELSKGCVFCVGDAVHRHPPTNGLGSNTSMQDSYNLAWKLALVLKGTAAPALLDSYNAERAPVAAQIVSRAIRSIQEYGPIFGALGLGPDVDKDATTESIAQLSDASAKAHERREAFRNELDAKSYEYNAHGVEMNQRYVSGAVIPDRIPNSSTRDAELFHIPTTSPGAKLPHAWLEDKTNLLSTLDLVGQEEFTLLTGIEGEACVDAADTLAKRHKLPLSAYMIGRGQQYQDLYGDWQQLREVREVGCILVRPDGYVAWRSTGIASRPDEALSAVLGEVLSQPTFVSTHEAA</sequence>
<keyword evidence="5" id="KW-1185">Reference proteome</keyword>
<dbReference type="Pfam" id="PF21274">
    <property type="entry name" value="Rng_hyd_C"/>
    <property type="match status" value="1"/>
</dbReference>
<dbReference type="Gene3D" id="3.50.50.60">
    <property type="entry name" value="FAD/NAD(P)-binding domain"/>
    <property type="match status" value="1"/>
</dbReference>
<dbReference type="Gene3D" id="3.40.30.120">
    <property type="match status" value="1"/>
</dbReference>
<dbReference type="GO" id="GO:0016709">
    <property type="term" value="F:oxidoreductase activity, acting on paired donors, with incorporation or reduction of molecular oxygen, NAD(P)H as one donor, and incorporation of one atom of oxygen"/>
    <property type="evidence" value="ECO:0007669"/>
    <property type="project" value="UniProtKB-ARBA"/>
</dbReference>
<organism evidence="4 5">
    <name type="scientific">Octadecabacter antarcticus 307</name>
    <dbReference type="NCBI Taxonomy" id="391626"/>
    <lineage>
        <taxon>Bacteria</taxon>
        <taxon>Pseudomonadati</taxon>
        <taxon>Pseudomonadota</taxon>
        <taxon>Alphaproteobacteria</taxon>
        <taxon>Rhodobacterales</taxon>
        <taxon>Roseobacteraceae</taxon>
        <taxon>Octadecabacter</taxon>
    </lineage>
</organism>
<dbReference type="EMBL" id="CP003740">
    <property type="protein sequence ID" value="AGI68654.1"/>
    <property type="molecule type" value="Genomic_DNA"/>
</dbReference>
<gene>
    <name evidence="4" type="ORF">OAN307_c31200</name>
</gene>
<reference evidence="4 5" key="1">
    <citation type="journal article" date="2013" name="PLoS ONE">
        <title>Poles Apart: Arctic and Antarctic Octadecabacter strains Share High Genome Plasticity and a New Type of Xanthorhodopsin.</title>
        <authorList>
            <person name="Vollmers J."/>
            <person name="Voget S."/>
            <person name="Dietrich S."/>
            <person name="Gollnow K."/>
            <person name="Smits M."/>
            <person name="Meyer K."/>
            <person name="Brinkhoff T."/>
            <person name="Simon M."/>
            <person name="Daniel R."/>
        </authorList>
    </citation>
    <scope>NUCLEOTIDE SEQUENCE [LARGE SCALE GENOMIC DNA]</scope>
    <source>
        <strain evidence="4 5">307</strain>
    </source>
</reference>
<name>M9R7L7_9RHOB</name>
<dbReference type="RefSeq" id="WP_015500635.1">
    <property type="nucleotide sequence ID" value="NC_020911.1"/>
</dbReference>
<dbReference type="InterPro" id="IPR036188">
    <property type="entry name" value="FAD/NAD-bd_sf"/>
</dbReference>
<dbReference type="HOGENOM" id="CLU_009665_14_0_5"/>
<dbReference type="PANTHER" id="PTHR43004">
    <property type="entry name" value="TRK SYSTEM POTASSIUM UPTAKE PROTEIN"/>
    <property type="match status" value="1"/>
</dbReference>
<dbReference type="PRINTS" id="PR00420">
    <property type="entry name" value="RNGMNOXGNASE"/>
</dbReference>
<keyword evidence="2" id="KW-0274">FAD</keyword>
<dbReference type="OrthoDB" id="9791689at2"/>
<dbReference type="Proteomes" id="UP000005307">
    <property type="component" value="Chromosome"/>
</dbReference>
<proteinExistence type="predicted"/>
<dbReference type="InterPro" id="IPR002938">
    <property type="entry name" value="FAD-bd"/>
</dbReference>
<keyword evidence="1" id="KW-0285">Flavoprotein</keyword>